<dbReference type="PROSITE" id="PS51012">
    <property type="entry name" value="ABC_TM2"/>
    <property type="match status" value="1"/>
</dbReference>
<evidence type="ECO:0000259" key="10">
    <source>
        <dbReference type="PROSITE" id="PS51012"/>
    </source>
</evidence>
<keyword evidence="7 9" id="KW-1133">Transmembrane helix</keyword>
<feature type="transmembrane region" description="Helical" evidence="9">
    <location>
        <begin position="167"/>
        <end position="190"/>
    </location>
</feature>
<evidence type="ECO:0000256" key="6">
    <source>
        <dbReference type="ARBA" id="ARBA00022692"/>
    </source>
</evidence>
<evidence type="ECO:0000313" key="11">
    <source>
        <dbReference type="EMBL" id="TGK79434.1"/>
    </source>
</evidence>
<feature type="domain" description="ABC transmembrane type-2" evidence="10">
    <location>
        <begin position="55"/>
        <end position="283"/>
    </location>
</feature>
<evidence type="ECO:0000256" key="9">
    <source>
        <dbReference type="RuleBase" id="RU361157"/>
    </source>
</evidence>
<dbReference type="GO" id="GO:0140359">
    <property type="term" value="F:ABC-type transporter activity"/>
    <property type="evidence" value="ECO:0007669"/>
    <property type="project" value="InterPro"/>
</dbReference>
<evidence type="ECO:0000313" key="14">
    <source>
        <dbReference type="Proteomes" id="UP000297918"/>
    </source>
</evidence>
<feature type="transmembrane region" description="Helical" evidence="9">
    <location>
        <begin position="202"/>
        <end position="221"/>
    </location>
</feature>
<comment type="caution">
    <text evidence="11">The sequence shown here is derived from an EMBL/GenBank/DDBJ whole genome shotgun (WGS) entry which is preliminary data.</text>
</comment>
<keyword evidence="5" id="KW-0997">Cell inner membrane</keyword>
<organism evidence="11 13">
    <name type="scientific">Leptospira bourretii</name>
    <dbReference type="NCBI Taxonomy" id="2484962"/>
    <lineage>
        <taxon>Bacteria</taxon>
        <taxon>Pseudomonadati</taxon>
        <taxon>Spirochaetota</taxon>
        <taxon>Spirochaetia</taxon>
        <taxon>Leptospirales</taxon>
        <taxon>Leptospiraceae</taxon>
        <taxon>Leptospira</taxon>
    </lineage>
</organism>
<gene>
    <name evidence="11" type="ORF">EHQ23_17660</name>
    <name evidence="12" type="ORF">EHQ26_14510</name>
</gene>
<keyword evidence="6 9" id="KW-0812">Transmembrane</keyword>
<reference evidence="12" key="1">
    <citation type="submission" date="2018-10" db="EMBL/GenBank/DDBJ databases">
        <authorList>
            <person name="Vincent A.T."/>
            <person name="Schiettekatte O."/>
            <person name="Bourhy P."/>
            <person name="Veyrier F.J."/>
            <person name="Picardeau M."/>
        </authorList>
    </citation>
    <scope>NUCLEOTIDE SEQUENCE</scope>
    <source>
        <strain evidence="12">201800281</strain>
    </source>
</reference>
<evidence type="ECO:0000256" key="5">
    <source>
        <dbReference type="ARBA" id="ARBA00022519"/>
    </source>
</evidence>
<name>A0A4R9IL01_9LEPT</name>
<reference evidence="11 13" key="2">
    <citation type="journal article" date="2019" name="PLoS Negl. Trop. Dis.">
        <title>Revisiting the worldwide diversity of Leptospira species in the environment.</title>
        <authorList>
            <person name="Vincent A.T."/>
            <person name="Schiettekatte O."/>
            <person name="Bourhy P."/>
            <person name="Veyrier F.J."/>
            <person name="Picardeau M."/>
        </authorList>
    </citation>
    <scope>NUCLEOTIDE SEQUENCE [LARGE SCALE GENOMIC DNA]</scope>
    <source>
        <strain evidence="11 13">201800280</strain>
        <strain evidence="12">201800281</strain>
    </source>
</reference>
<comment type="subcellular location">
    <subcellularLocation>
        <location evidence="1">Cell inner membrane</location>
        <topology evidence="1">Multi-pass membrane protein</topology>
    </subcellularLocation>
    <subcellularLocation>
        <location evidence="9">Cell membrane</location>
        <topology evidence="9">Multi-pass membrane protein</topology>
    </subcellularLocation>
</comment>
<dbReference type="GO" id="GO:0015920">
    <property type="term" value="P:lipopolysaccharide transport"/>
    <property type="evidence" value="ECO:0007669"/>
    <property type="project" value="TreeGrafter"/>
</dbReference>
<keyword evidence="4 9" id="KW-1003">Cell membrane</keyword>
<keyword evidence="8 9" id="KW-0472">Membrane</keyword>
<dbReference type="InterPro" id="IPR013525">
    <property type="entry name" value="ABC2_TM"/>
</dbReference>
<evidence type="ECO:0000313" key="12">
    <source>
        <dbReference type="EMBL" id="TGK89641.1"/>
    </source>
</evidence>
<feature type="transmembrane region" description="Helical" evidence="9">
    <location>
        <begin position="142"/>
        <end position="160"/>
    </location>
</feature>
<dbReference type="Proteomes" id="UP000297394">
    <property type="component" value="Unassembled WGS sequence"/>
</dbReference>
<dbReference type="Proteomes" id="UP000297918">
    <property type="component" value="Unassembled WGS sequence"/>
</dbReference>
<evidence type="ECO:0000256" key="4">
    <source>
        <dbReference type="ARBA" id="ARBA00022475"/>
    </source>
</evidence>
<dbReference type="EMBL" id="RQFL01000026">
    <property type="protein sequence ID" value="TGK89641.1"/>
    <property type="molecule type" value="Genomic_DNA"/>
</dbReference>
<feature type="transmembrane region" description="Helical" evidence="9">
    <location>
        <begin position="58"/>
        <end position="79"/>
    </location>
</feature>
<comment type="similarity">
    <text evidence="2 9">Belongs to the ABC-2 integral membrane protein family.</text>
</comment>
<dbReference type="EMBL" id="RQFM01000027">
    <property type="protein sequence ID" value="TGK79434.1"/>
    <property type="molecule type" value="Genomic_DNA"/>
</dbReference>
<dbReference type="InterPro" id="IPR047817">
    <property type="entry name" value="ABC2_TM_bact-type"/>
</dbReference>
<dbReference type="GO" id="GO:0005886">
    <property type="term" value="C:plasma membrane"/>
    <property type="evidence" value="ECO:0007669"/>
    <property type="project" value="UniProtKB-SubCell"/>
</dbReference>
<dbReference type="RefSeq" id="WP_135750027.1">
    <property type="nucleotide sequence ID" value="NZ_RQFL01000026.1"/>
</dbReference>
<feature type="transmembrane region" description="Helical" evidence="9">
    <location>
        <begin position="85"/>
        <end position="102"/>
    </location>
</feature>
<dbReference type="PANTHER" id="PTHR30413">
    <property type="entry name" value="INNER MEMBRANE TRANSPORT PERMEASE"/>
    <property type="match status" value="1"/>
</dbReference>
<dbReference type="Pfam" id="PF01061">
    <property type="entry name" value="ABC2_membrane"/>
    <property type="match status" value="1"/>
</dbReference>
<dbReference type="PANTHER" id="PTHR30413:SF8">
    <property type="entry name" value="TRANSPORT PERMEASE PROTEIN"/>
    <property type="match status" value="1"/>
</dbReference>
<protein>
    <recommendedName>
        <fullName evidence="9">Transport permease protein</fullName>
    </recommendedName>
</protein>
<feature type="transmembrane region" description="Helical" evidence="9">
    <location>
        <begin position="259"/>
        <end position="280"/>
    </location>
</feature>
<evidence type="ECO:0000313" key="13">
    <source>
        <dbReference type="Proteomes" id="UP000297394"/>
    </source>
</evidence>
<proteinExistence type="inferred from homology"/>
<keyword evidence="3 9" id="KW-0813">Transport</keyword>
<evidence type="ECO:0000256" key="2">
    <source>
        <dbReference type="ARBA" id="ARBA00007783"/>
    </source>
</evidence>
<dbReference type="OrthoDB" id="9786910at2"/>
<evidence type="ECO:0000256" key="3">
    <source>
        <dbReference type="ARBA" id="ARBA00022448"/>
    </source>
</evidence>
<dbReference type="AlphaFoldDB" id="A0A4R9IL01"/>
<sequence length="291" mass="33280">MTGINTPELEDHWDLVLKPQREWYSLRLGEIFRYRDLLFLFVRRDIVSVYKQTILGPIWFFIQPVLTSLTFAVIFGVVAGISTDGIPNFLFYLSGITIWNYFADTLVKTSDTFVVNAAIFGKVYFPRLIVPISIAISNLVKFFLQFVLLLGVMLFYGFLGTDIKLNFYYLLIPFLIILMGVIGLGFGVIISSLTTKYRDLKFLVNFGVQLLMYCSPIVFPLSVVTKNFPEMKLILLLNPVTSLIEAFRFILLGVGVFDWLYLGISVGFTIVLVFLSILIFNRVERSFIDTV</sequence>
<keyword evidence="14" id="KW-1185">Reference proteome</keyword>
<accession>A0A4R9IL01</accession>
<evidence type="ECO:0000256" key="7">
    <source>
        <dbReference type="ARBA" id="ARBA00022989"/>
    </source>
</evidence>
<feature type="transmembrane region" description="Helical" evidence="9">
    <location>
        <begin position="114"/>
        <end position="136"/>
    </location>
</feature>
<evidence type="ECO:0000256" key="8">
    <source>
        <dbReference type="ARBA" id="ARBA00023136"/>
    </source>
</evidence>
<evidence type="ECO:0000256" key="1">
    <source>
        <dbReference type="ARBA" id="ARBA00004429"/>
    </source>
</evidence>